<dbReference type="EMBL" id="GBXM01049524">
    <property type="protein sequence ID" value="JAH59053.1"/>
    <property type="molecule type" value="Transcribed_RNA"/>
</dbReference>
<proteinExistence type="predicted"/>
<organism evidence="1">
    <name type="scientific">Anguilla anguilla</name>
    <name type="common">European freshwater eel</name>
    <name type="synonym">Muraena anguilla</name>
    <dbReference type="NCBI Taxonomy" id="7936"/>
    <lineage>
        <taxon>Eukaryota</taxon>
        <taxon>Metazoa</taxon>
        <taxon>Chordata</taxon>
        <taxon>Craniata</taxon>
        <taxon>Vertebrata</taxon>
        <taxon>Euteleostomi</taxon>
        <taxon>Actinopterygii</taxon>
        <taxon>Neopterygii</taxon>
        <taxon>Teleostei</taxon>
        <taxon>Anguilliformes</taxon>
        <taxon>Anguillidae</taxon>
        <taxon>Anguilla</taxon>
    </lineage>
</organism>
<reference evidence="1" key="1">
    <citation type="submission" date="2014-11" db="EMBL/GenBank/DDBJ databases">
        <authorList>
            <person name="Amaro Gonzalez C."/>
        </authorList>
    </citation>
    <scope>NUCLEOTIDE SEQUENCE</scope>
</reference>
<evidence type="ECO:0000313" key="1">
    <source>
        <dbReference type="EMBL" id="JAH59053.1"/>
    </source>
</evidence>
<accession>A0A0E9U245</accession>
<protein>
    <submittedName>
        <fullName evidence="1">Uncharacterized protein</fullName>
    </submittedName>
</protein>
<sequence length="44" mass="5133">MIWNDSEMKLMEFVNYINSELPSISFSVEKSPEAIHFLDVLVTK</sequence>
<name>A0A0E9U245_ANGAN</name>
<dbReference type="AlphaFoldDB" id="A0A0E9U245"/>
<reference evidence="1" key="2">
    <citation type="journal article" date="2015" name="Fish Shellfish Immunol.">
        <title>Early steps in the European eel (Anguilla anguilla)-Vibrio vulnificus interaction in the gills: Role of the RtxA13 toxin.</title>
        <authorList>
            <person name="Callol A."/>
            <person name="Pajuelo D."/>
            <person name="Ebbesson L."/>
            <person name="Teles M."/>
            <person name="MacKenzie S."/>
            <person name="Amaro C."/>
        </authorList>
    </citation>
    <scope>NUCLEOTIDE SEQUENCE</scope>
</reference>